<evidence type="ECO:0000256" key="14">
    <source>
        <dbReference type="SAM" id="MobiDB-lite"/>
    </source>
</evidence>
<organism evidence="16 17">
    <name type="scientific">Paratrimastix pyriformis</name>
    <dbReference type="NCBI Taxonomy" id="342808"/>
    <lineage>
        <taxon>Eukaryota</taxon>
        <taxon>Metamonada</taxon>
        <taxon>Preaxostyla</taxon>
        <taxon>Paratrimastigidae</taxon>
        <taxon>Paratrimastix</taxon>
    </lineage>
</organism>
<comment type="caution">
    <text evidence="16">The sequence shown here is derived from an EMBL/GenBank/DDBJ whole genome shotgun (WGS) entry which is preliminary data.</text>
</comment>
<keyword evidence="8" id="KW-0496">Mitochondrion</keyword>
<comment type="subunit">
    <text evidence="13">Component of the NSL complex at least composed of KAT8/MOF, KANSL1, KANSL2, KANSL3, MCRS1, PHF20, OGT1/OGT, WDR5 and HCFC1.</text>
</comment>
<reference evidence="16" key="1">
    <citation type="journal article" date="2022" name="bioRxiv">
        <title>Genomics of Preaxostyla Flagellates Illuminates Evolutionary Transitions and the Path Towards Mitochondrial Loss.</title>
        <authorList>
            <person name="Novak L.V.F."/>
            <person name="Treitli S.C."/>
            <person name="Pyrih J."/>
            <person name="Halakuc P."/>
            <person name="Pipaliya S.V."/>
            <person name="Vacek V."/>
            <person name="Brzon O."/>
            <person name="Soukal P."/>
            <person name="Eme L."/>
            <person name="Dacks J.B."/>
            <person name="Karnkowska A."/>
            <person name="Elias M."/>
            <person name="Hampl V."/>
        </authorList>
    </citation>
    <scope>NUCLEOTIDE SEQUENCE</scope>
    <source>
        <strain evidence="16">RCP-MX</strain>
    </source>
</reference>
<dbReference type="EMBL" id="JAPMOS010000001">
    <property type="protein sequence ID" value="KAJ4463144.1"/>
    <property type="molecule type" value="Genomic_DNA"/>
</dbReference>
<sequence length="359" mass="38874">MAAVPPPSRPEEEQIDIFHHFLRIAGEPEIDERDVQDPFITTSNLSFEEALTRRQQKIAQLLSCYQREFSWFRARLLRSYQSAARTVMMKSTPNANSLSVSPVESLHNRICLFGHPSIVTGGVETAATSSPSQAPCLRRALPFSPYCLQHILHDPEQRLYLPCSAAGCPNPALNQVAPPRAPPEPSPHRSLIPALVLAEPALPWWDVMRRPLCVVARATSLPRCAQPTEWPATPPRPQRAPREGTGGTGTGSGTATRRKEAIEPDDQPEGPAAATPRGDAGKPASASEASGAPRPPVQHVTRFGRPTRPPASSTPGVTPHRTRSSTNPSKVCPTARPDGITGHTRVALCSGLLEGKRFT</sequence>
<dbReference type="PANTHER" id="PTHR13453">
    <property type="entry name" value="KAT8 REGULATORY NSL COMPLEX SUBUNIT 2"/>
    <property type="match status" value="1"/>
</dbReference>
<evidence type="ECO:0000256" key="4">
    <source>
        <dbReference type="ARBA" id="ARBA00022499"/>
    </source>
</evidence>
<dbReference type="InterPro" id="IPR025927">
    <property type="entry name" value="Znf_KANL2-like"/>
</dbReference>
<keyword evidence="5" id="KW-0597">Phosphoprotein</keyword>
<dbReference type="PANTHER" id="PTHR13453:SF1">
    <property type="entry name" value="KAT8 REGULATORY NSL COMPLEX SUBUNIT 2"/>
    <property type="match status" value="1"/>
</dbReference>
<comment type="subcellular location">
    <subcellularLocation>
        <location evidence="2">Mitochondrion</location>
    </subcellularLocation>
    <subcellularLocation>
        <location evidence="1">Nucleus</location>
    </subcellularLocation>
</comment>
<evidence type="ECO:0000256" key="3">
    <source>
        <dbReference type="ARBA" id="ARBA00015508"/>
    </source>
</evidence>
<evidence type="ECO:0000259" key="15">
    <source>
        <dbReference type="Pfam" id="PF13891"/>
    </source>
</evidence>
<proteinExistence type="predicted"/>
<evidence type="ECO:0000256" key="10">
    <source>
        <dbReference type="ARBA" id="ARBA00032947"/>
    </source>
</evidence>
<evidence type="ECO:0000256" key="5">
    <source>
        <dbReference type="ARBA" id="ARBA00022553"/>
    </source>
</evidence>
<evidence type="ECO:0000256" key="12">
    <source>
        <dbReference type="ARBA" id="ARBA00093359"/>
    </source>
</evidence>
<gene>
    <name evidence="16" type="ORF">PAPYR_420</name>
</gene>
<evidence type="ECO:0000256" key="6">
    <source>
        <dbReference type="ARBA" id="ARBA00022843"/>
    </source>
</evidence>
<keyword evidence="9" id="KW-0539">Nucleus</keyword>
<comment type="function">
    <text evidence="12">Non-catalytic component of the NSL histone acetyltransferase complex, a multiprotein complex that mediates histone H4 acetylation at 'Lys-5'- and 'Lys-8' (H4K5ac and H4K8ac) at transcription start sites and promotes transcription initiation. Required for NSL complex stability and for transcription of intraciliary transport genes in both ciliated and non-ciliated cells by regulating histone H4 acetylation at 'Lys-5'- and 'Lys-12' (H4K5ac and H4K12ac). This is necessary for cilium assembly in ciliated cells and for organization of the microtubule cytoskeleton in non-ciliated cells. Required within the NSL complex to maintain nuclear architecture stability by promoting KAT8-mediated acetylation of lamin LMNA.</text>
</comment>
<feature type="region of interest" description="Disordered" evidence="14">
    <location>
        <begin position="225"/>
        <end position="342"/>
    </location>
</feature>
<keyword evidence="6" id="KW-0832">Ubl conjugation</keyword>
<keyword evidence="4" id="KW-1017">Isopeptide bond</keyword>
<evidence type="ECO:0000256" key="11">
    <source>
        <dbReference type="ARBA" id="ARBA00033378"/>
    </source>
</evidence>
<accession>A0ABQ8V0J4</accession>
<evidence type="ECO:0000256" key="2">
    <source>
        <dbReference type="ARBA" id="ARBA00004173"/>
    </source>
</evidence>
<name>A0ABQ8V0J4_9EUKA</name>
<dbReference type="Pfam" id="PF13891">
    <property type="entry name" value="zf-C3HC3H_KANSL2"/>
    <property type="match status" value="1"/>
</dbReference>
<feature type="domain" description="KANL2-like probable zinc-finger" evidence="15">
    <location>
        <begin position="134"/>
        <end position="177"/>
    </location>
</feature>
<evidence type="ECO:0000313" key="17">
    <source>
        <dbReference type="Proteomes" id="UP001141327"/>
    </source>
</evidence>
<keyword evidence="7" id="KW-0156">Chromatin regulator</keyword>
<evidence type="ECO:0000256" key="1">
    <source>
        <dbReference type="ARBA" id="ARBA00004123"/>
    </source>
</evidence>
<keyword evidence="17" id="KW-1185">Reference proteome</keyword>
<evidence type="ECO:0000313" key="16">
    <source>
        <dbReference type="EMBL" id="KAJ4463144.1"/>
    </source>
</evidence>
<evidence type="ECO:0000256" key="7">
    <source>
        <dbReference type="ARBA" id="ARBA00022853"/>
    </source>
</evidence>
<dbReference type="Proteomes" id="UP001141327">
    <property type="component" value="Unassembled WGS sequence"/>
</dbReference>
<protein>
    <recommendedName>
        <fullName evidence="3">KAT8 regulatory NSL complex subunit 2</fullName>
    </recommendedName>
    <alternativeName>
        <fullName evidence="11">NSL complex protein NSL2</fullName>
    </alternativeName>
    <alternativeName>
        <fullName evidence="10">Non-specific lethal 2 homolog</fullName>
    </alternativeName>
</protein>
<evidence type="ECO:0000256" key="8">
    <source>
        <dbReference type="ARBA" id="ARBA00023128"/>
    </source>
</evidence>
<dbReference type="InterPro" id="IPR026316">
    <property type="entry name" value="NSL2"/>
</dbReference>
<evidence type="ECO:0000256" key="9">
    <source>
        <dbReference type="ARBA" id="ARBA00023242"/>
    </source>
</evidence>
<evidence type="ECO:0000256" key="13">
    <source>
        <dbReference type="ARBA" id="ARBA00093543"/>
    </source>
</evidence>